<dbReference type="Proteomes" id="UP000762676">
    <property type="component" value="Unassembled WGS sequence"/>
</dbReference>
<dbReference type="AlphaFoldDB" id="A0AAV4FVB4"/>
<evidence type="ECO:0000313" key="2">
    <source>
        <dbReference type="EMBL" id="GFR77174.1"/>
    </source>
</evidence>
<evidence type="ECO:0000256" key="1">
    <source>
        <dbReference type="SAM" id="MobiDB-lite"/>
    </source>
</evidence>
<name>A0AAV4FVB4_9GAST</name>
<feature type="region of interest" description="Disordered" evidence="1">
    <location>
        <begin position="73"/>
        <end position="107"/>
    </location>
</feature>
<sequence length="107" mass="11592">MIENGASKGGKSAVGQSTVFRVPTQTSCTEIIYPRNHHSQPLLFVPPLSPHNYYYHHHHHHYHTICSSINTSGNHSQPGYPAIPGPAPYQLMPAAKPGASSSLPATQ</sequence>
<dbReference type="EMBL" id="BMAT01011680">
    <property type="protein sequence ID" value="GFR77174.1"/>
    <property type="molecule type" value="Genomic_DNA"/>
</dbReference>
<reference evidence="2 3" key="1">
    <citation type="journal article" date="2021" name="Elife">
        <title>Chloroplast acquisition without the gene transfer in kleptoplastic sea slugs, Plakobranchus ocellatus.</title>
        <authorList>
            <person name="Maeda T."/>
            <person name="Takahashi S."/>
            <person name="Yoshida T."/>
            <person name="Shimamura S."/>
            <person name="Takaki Y."/>
            <person name="Nagai Y."/>
            <person name="Toyoda A."/>
            <person name="Suzuki Y."/>
            <person name="Arimoto A."/>
            <person name="Ishii H."/>
            <person name="Satoh N."/>
            <person name="Nishiyama T."/>
            <person name="Hasebe M."/>
            <person name="Maruyama T."/>
            <person name="Minagawa J."/>
            <person name="Obokata J."/>
            <person name="Shigenobu S."/>
        </authorList>
    </citation>
    <scope>NUCLEOTIDE SEQUENCE [LARGE SCALE GENOMIC DNA]</scope>
</reference>
<evidence type="ECO:0000313" key="3">
    <source>
        <dbReference type="Proteomes" id="UP000762676"/>
    </source>
</evidence>
<accession>A0AAV4FVB4</accession>
<proteinExistence type="predicted"/>
<keyword evidence="3" id="KW-1185">Reference proteome</keyword>
<protein>
    <submittedName>
        <fullName evidence="2">Uncharacterized protein</fullName>
    </submittedName>
</protein>
<organism evidence="2 3">
    <name type="scientific">Elysia marginata</name>
    <dbReference type="NCBI Taxonomy" id="1093978"/>
    <lineage>
        <taxon>Eukaryota</taxon>
        <taxon>Metazoa</taxon>
        <taxon>Spiralia</taxon>
        <taxon>Lophotrochozoa</taxon>
        <taxon>Mollusca</taxon>
        <taxon>Gastropoda</taxon>
        <taxon>Heterobranchia</taxon>
        <taxon>Euthyneura</taxon>
        <taxon>Panpulmonata</taxon>
        <taxon>Sacoglossa</taxon>
        <taxon>Placobranchoidea</taxon>
        <taxon>Plakobranchidae</taxon>
        <taxon>Elysia</taxon>
    </lineage>
</organism>
<comment type="caution">
    <text evidence="2">The sequence shown here is derived from an EMBL/GenBank/DDBJ whole genome shotgun (WGS) entry which is preliminary data.</text>
</comment>
<gene>
    <name evidence="2" type="ORF">ElyMa_005818400</name>
</gene>